<evidence type="ECO:0000313" key="3">
    <source>
        <dbReference type="EMBL" id="MFD1249503.1"/>
    </source>
</evidence>
<comment type="caution">
    <text evidence="3">The sequence shown here is derived from an EMBL/GenBank/DDBJ whole genome shotgun (WGS) entry which is preliminary data.</text>
</comment>
<dbReference type="Pfam" id="PF09990">
    <property type="entry name" value="DUF2231"/>
    <property type="match status" value="1"/>
</dbReference>
<dbReference type="InterPro" id="IPR019251">
    <property type="entry name" value="DUF2231_TM"/>
</dbReference>
<protein>
    <submittedName>
        <fullName evidence="3">DUF2231 domain-containing protein</fullName>
    </submittedName>
</protein>
<feature type="domain" description="DUF2231" evidence="2">
    <location>
        <begin position="5"/>
        <end position="149"/>
    </location>
</feature>
<dbReference type="EMBL" id="JBHTLX010000021">
    <property type="protein sequence ID" value="MFD1249503.1"/>
    <property type="molecule type" value="Genomic_DNA"/>
</dbReference>
<dbReference type="Proteomes" id="UP001597229">
    <property type="component" value="Unassembled WGS sequence"/>
</dbReference>
<reference evidence="4" key="1">
    <citation type="journal article" date="2019" name="Int. J. Syst. Evol. Microbiol.">
        <title>The Global Catalogue of Microorganisms (GCM) 10K type strain sequencing project: providing services to taxonomists for standard genome sequencing and annotation.</title>
        <authorList>
            <consortium name="The Broad Institute Genomics Platform"/>
            <consortium name="The Broad Institute Genome Sequencing Center for Infectious Disease"/>
            <person name="Wu L."/>
            <person name="Ma J."/>
        </authorList>
    </citation>
    <scope>NUCLEOTIDE SEQUENCE [LARGE SCALE GENOMIC DNA]</scope>
    <source>
        <strain evidence="4">CCUG 52478</strain>
    </source>
</reference>
<feature type="transmembrane region" description="Helical" evidence="1">
    <location>
        <begin position="12"/>
        <end position="31"/>
    </location>
</feature>
<feature type="transmembrane region" description="Helical" evidence="1">
    <location>
        <begin position="43"/>
        <end position="64"/>
    </location>
</feature>
<name>A0ABW3W4Q8_9ACTN</name>
<keyword evidence="1" id="KW-0812">Transmembrane</keyword>
<evidence type="ECO:0000256" key="1">
    <source>
        <dbReference type="SAM" id="Phobius"/>
    </source>
</evidence>
<dbReference type="RefSeq" id="WP_367919844.1">
    <property type="nucleotide sequence ID" value="NZ_BAABAC010000024.1"/>
</dbReference>
<gene>
    <name evidence="3" type="ORF">ACFQ3F_17010</name>
</gene>
<keyword evidence="1" id="KW-1133">Transmembrane helix</keyword>
<proteinExistence type="predicted"/>
<feature type="transmembrane region" description="Helical" evidence="1">
    <location>
        <begin position="116"/>
        <end position="138"/>
    </location>
</feature>
<evidence type="ECO:0000259" key="2">
    <source>
        <dbReference type="Pfam" id="PF09990"/>
    </source>
</evidence>
<keyword evidence="1" id="KW-0472">Membrane</keyword>
<evidence type="ECO:0000313" key="4">
    <source>
        <dbReference type="Proteomes" id="UP001597229"/>
    </source>
</evidence>
<accession>A0ABW3W4Q8</accession>
<keyword evidence="4" id="KW-1185">Reference proteome</keyword>
<sequence length="154" mass="16142">MEINGLPLHPLAVHGAVVLAPLVALLALAYLRPSWRDRLRWPLVAGAAIAVGAVVLAFVSGNHFRNANAFFVSPKSAITDRVDHHHNLARITLWVALAFGAVALLNALLHERLGGAARMLLGVLLAAGAIGVIVMVVLTGDAGARAVWGTNFKG</sequence>
<feature type="transmembrane region" description="Helical" evidence="1">
    <location>
        <begin position="91"/>
        <end position="109"/>
    </location>
</feature>
<organism evidence="3 4">
    <name type="scientific">Nocardioides ginsengisoli</name>
    <dbReference type="NCBI Taxonomy" id="363868"/>
    <lineage>
        <taxon>Bacteria</taxon>
        <taxon>Bacillati</taxon>
        <taxon>Actinomycetota</taxon>
        <taxon>Actinomycetes</taxon>
        <taxon>Propionibacteriales</taxon>
        <taxon>Nocardioidaceae</taxon>
        <taxon>Nocardioides</taxon>
    </lineage>
</organism>